<accession>A0ABR8FZH0</accession>
<name>A0ABR8FZH0_9NOSO</name>
<comment type="caution">
    <text evidence="1">The sequence shown here is derived from an EMBL/GenBank/DDBJ whole genome shotgun (WGS) entry which is preliminary data.</text>
</comment>
<organism evidence="1 2">
    <name type="scientific">Nostoc spongiaeforme FACHB-130</name>
    <dbReference type="NCBI Taxonomy" id="1357510"/>
    <lineage>
        <taxon>Bacteria</taxon>
        <taxon>Bacillati</taxon>
        <taxon>Cyanobacteriota</taxon>
        <taxon>Cyanophyceae</taxon>
        <taxon>Nostocales</taxon>
        <taxon>Nostocaceae</taxon>
        <taxon>Nostoc</taxon>
    </lineage>
</organism>
<proteinExistence type="predicted"/>
<dbReference type="RefSeq" id="WP_190968625.1">
    <property type="nucleotide sequence ID" value="NZ_JACJTB010000020.1"/>
</dbReference>
<sequence>MHLAPANGIRGYTNEVRLRGLTRNQGFGTRVGGFCLCSRDFSRLVQDMSNE</sequence>
<protein>
    <submittedName>
        <fullName evidence="1">Uncharacterized protein</fullName>
    </submittedName>
</protein>
<dbReference type="EMBL" id="JACJTB010000020">
    <property type="protein sequence ID" value="MBD2595859.1"/>
    <property type="molecule type" value="Genomic_DNA"/>
</dbReference>
<reference evidence="1 2" key="1">
    <citation type="journal article" date="2020" name="ISME J.">
        <title>Comparative genomics reveals insights into cyanobacterial evolution and habitat adaptation.</title>
        <authorList>
            <person name="Chen M.Y."/>
            <person name="Teng W.K."/>
            <person name="Zhao L."/>
            <person name="Hu C.X."/>
            <person name="Zhou Y.K."/>
            <person name="Han B.P."/>
            <person name="Song L.R."/>
            <person name="Shu W.S."/>
        </authorList>
    </citation>
    <scope>NUCLEOTIDE SEQUENCE [LARGE SCALE GENOMIC DNA]</scope>
    <source>
        <strain evidence="1 2">FACHB-130</strain>
    </source>
</reference>
<evidence type="ECO:0000313" key="1">
    <source>
        <dbReference type="EMBL" id="MBD2595859.1"/>
    </source>
</evidence>
<keyword evidence="2" id="KW-1185">Reference proteome</keyword>
<evidence type="ECO:0000313" key="2">
    <source>
        <dbReference type="Proteomes" id="UP000603457"/>
    </source>
</evidence>
<gene>
    <name evidence="1" type="ORF">H6G74_16195</name>
</gene>
<dbReference type="Proteomes" id="UP000603457">
    <property type="component" value="Unassembled WGS sequence"/>
</dbReference>